<keyword evidence="9" id="KW-1185">Reference proteome</keyword>
<evidence type="ECO:0000256" key="6">
    <source>
        <dbReference type="SAM" id="MobiDB-lite"/>
    </source>
</evidence>
<dbReference type="Gene3D" id="1.20.120.1900">
    <property type="entry name" value="Gamma-tubulin complex, C-terminal domain"/>
    <property type="match status" value="1"/>
</dbReference>
<dbReference type="InterPro" id="IPR007259">
    <property type="entry name" value="GCP"/>
</dbReference>
<comment type="caution">
    <text evidence="8">The sequence shown here is derived from an EMBL/GenBank/DDBJ whole genome shotgun (WGS) entry which is preliminary data.</text>
</comment>
<evidence type="ECO:0000256" key="4">
    <source>
        <dbReference type="ARBA" id="ARBA00022701"/>
    </source>
</evidence>
<dbReference type="PANTHER" id="PTHR19302:SF33">
    <property type="entry name" value="GAMMA-TUBULIN COMPLEX COMPONENT 5"/>
    <property type="match status" value="1"/>
</dbReference>
<dbReference type="Pfam" id="PF04130">
    <property type="entry name" value="GCP_C_terminal"/>
    <property type="match status" value="1"/>
</dbReference>
<feature type="domain" description="Gamma tubulin complex component C-terminal" evidence="7">
    <location>
        <begin position="25"/>
        <end position="401"/>
    </location>
</feature>
<organism evidence="8 9">
    <name type="scientific">Paratrimastix pyriformis</name>
    <dbReference type="NCBI Taxonomy" id="342808"/>
    <lineage>
        <taxon>Eukaryota</taxon>
        <taxon>Metamonada</taxon>
        <taxon>Preaxostyla</taxon>
        <taxon>Paratrimastigidae</taxon>
        <taxon>Paratrimastix</taxon>
    </lineage>
</organism>
<dbReference type="EMBL" id="JAPMOS010000158">
    <property type="protein sequence ID" value="KAJ4454421.1"/>
    <property type="molecule type" value="Genomic_DNA"/>
</dbReference>
<keyword evidence="4" id="KW-0493">Microtubule</keyword>
<feature type="region of interest" description="Disordered" evidence="6">
    <location>
        <begin position="334"/>
        <end position="353"/>
    </location>
</feature>
<evidence type="ECO:0000256" key="1">
    <source>
        <dbReference type="ARBA" id="ARBA00004245"/>
    </source>
</evidence>
<evidence type="ECO:0000313" key="9">
    <source>
        <dbReference type="Proteomes" id="UP001141327"/>
    </source>
</evidence>
<evidence type="ECO:0000256" key="5">
    <source>
        <dbReference type="ARBA" id="ARBA00023212"/>
    </source>
</evidence>
<reference evidence="8" key="1">
    <citation type="journal article" date="2022" name="bioRxiv">
        <title>Genomics of Preaxostyla Flagellates Illuminates Evolutionary Transitions and the Path Towards Mitochondrial Loss.</title>
        <authorList>
            <person name="Novak L.V.F."/>
            <person name="Treitli S.C."/>
            <person name="Pyrih J."/>
            <person name="Halakuc P."/>
            <person name="Pipaliya S.V."/>
            <person name="Vacek V."/>
            <person name="Brzon O."/>
            <person name="Soukal P."/>
            <person name="Eme L."/>
            <person name="Dacks J.B."/>
            <person name="Karnkowska A."/>
            <person name="Elias M."/>
            <person name="Hampl V."/>
        </authorList>
    </citation>
    <scope>NUCLEOTIDE SEQUENCE</scope>
    <source>
        <strain evidence="8">RCP-MX</strain>
    </source>
</reference>
<accession>A0ABQ8U4Y9</accession>
<gene>
    <name evidence="8" type="ORF">PAPYR_10872</name>
</gene>
<proteinExistence type="inferred from homology"/>
<evidence type="ECO:0000256" key="2">
    <source>
        <dbReference type="ARBA" id="ARBA00010337"/>
    </source>
</evidence>
<sequence length="404" mass="44632">MYRNLQSSPGSIREAPPWMLTEGALLTHLDCVRRYYLMEAGDVTNSICAGLFEKPGVPDSVATASELALERGDPWDDTHSLNALLQEALAASAAPGPVRQQHHRLRLAVAASNRPTAGAAGTDGEVEQEATASVGAAVPLESIDALAQLRLKYDAPFPVDVVLAPRALDVYNRVWGFMLQIRRSRYVLEQLRLPRGVAPSSTLHRLLILRHHLLHFVHMLEMRILTFLVSEIEGAEHLDAILAAHERFLAALIQRAFLHPSAVRRVLGLCLRVRTRFNRSLGPFLEAHGRQVQARNRSRLQQARTQQMEARLMGLPAVSLPPDLQRMVADGTLSDAAEPPADQGEAPETGANQVDIERDLHTLESEFEGCERFFRTVVRSRSARYGGAAPTTSKDTHDLADFLL</sequence>
<dbReference type="PANTHER" id="PTHR19302">
    <property type="entry name" value="GAMMA TUBULIN COMPLEX PROTEIN"/>
    <property type="match status" value="1"/>
</dbReference>
<comment type="subcellular location">
    <subcellularLocation>
        <location evidence="1">Cytoplasm</location>
        <location evidence="1">Cytoskeleton</location>
    </subcellularLocation>
</comment>
<comment type="similarity">
    <text evidence="2">Belongs to the TUBGCP family.</text>
</comment>
<keyword evidence="3" id="KW-0963">Cytoplasm</keyword>
<dbReference type="InterPro" id="IPR040457">
    <property type="entry name" value="GCP_C"/>
</dbReference>
<protein>
    <submittedName>
        <fullName evidence="8">Gamma-tubulin complex component 5</fullName>
    </submittedName>
</protein>
<evidence type="ECO:0000259" key="7">
    <source>
        <dbReference type="Pfam" id="PF04130"/>
    </source>
</evidence>
<name>A0ABQ8U4Y9_9EUKA</name>
<keyword evidence="5" id="KW-0206">Cytoskeleton</keyword>
<dbReference type="Proteomes" id="UP001141327">
    <property type="component" value="Unassembled WGS sequence"/>
</dbReference>
<dbReference type="InterPro" id="IPR042241">
    <property type="entry name" value="GCP_C_sf"/>
</dbReference>
<evidence type="ECO:0000313" key="8">
    <source>
        <dbReference type="EMBL" id="KAJ4454421.1"/>
    </source>
</evidence>
<evidence type="ECO:0000256" key="3">
    <source>
        <dbReference type="ARBA" id="ARBA00022490"/>
    </source>
</evidence>